<dbReference type="InterPro" id="IPR013096">
    <property type="entry name" value="Cupin_2"/>
</dbReference>
<dbReference type="Proteomes" id="UP000176562">
    <property type="component" value="Chromosome"/>
</dbReference>
<dbReference type="InterPro" id="IPR010982">
    <property type="entry name" value="Lambda_DNA-bd_dom_sf"/>
</dbReference>
<dbReference type="GO" id="GO:0003700">
    <property type="term" value="F:DNA-binding transcription factor activity"/>
    <property type="evidence" value="ECO:0007669"/>
    <property type="project" value="TreeGrafter"/>
</dbReference>
<dbReference type="Pfam" id="PF13560">
    <property type="entry name" value="HTH_31"/>
    <property type="match status" value="1"/>
</dbReference>
<sequence>MWKTEIRALNETPAETGPVDIGANLKALRLARGRTLAAAAAQCGVSAATLSRIENGQLSPTFDVVSKITEGFGVGLRELLSFKARQGFAGWRALTRAGEGRVVETPHYRLELLGEEVAAKPYLVFRAEILARAREDFEALQAHPGQEQVIVQSGRVQVWTEHYAPVELGPGDSFAFDSAMGHALVSLSPEPAVVLWVCDARETR</sequence>
<dbReference type="STRING" id="1850250.LPB142_02550"/>
<dbReference type="PANTHER" id="PTHR46797:SF20">
    <property type="entry name" value="BLR4304 PROTEIN"/>
    <property type="match status" value="1"/>
</dbReference>
<reference evidence="3 4" key="1">
    <citation type="submission" date="2016-10" db="EMBL/GenBank/DDBJ databases">
        <title>Rhodobacter sp. LPB0142, isolated from sea water.</title>
        <authorList>
            <person name="Kim E."/>
            <person name="Yi H."/>
        </authorList>
    </citation>
    <scope>NUCLEOTIDE SEQUENCE [LARGE SCALE GENOMIC DNA]</scope>
    <source>
        <strain evidence="3 4">LPB0142</strain>
    </source>
</reference>
<dbReference type="GO" id="GO:0005829">
    <property type="term" value="C:cytosol"/>
    <property type="evidence" value="ECO:0007669"/>
    <property type="project" value="TreeGrafter"/>
</dbReference>
<dbReference type="InterPro" id="IPR001387">
    <property type="entry name" value="Cro/C1-type_HTH"/>
</dbReference>
<dbReference type="Gene3D" id="1.10.260.40">
    <property type="entry name" value="lambda repressor-like DNA-binding domains"/>
    <property type="match status" value="1"/>
</dbReference>
<keyword evidence="1" id="KW-0238">DNA-binding</keyword>
<dbReference type="CDD" id="cd00093">
    <property type="entry name" value="HTH_XRE"/>
    <property type="match status" value="1"/>
</dbReference>
<proteinExistence type="predicted"/>
<organism evidence="3 4">
    <name type="scientific">Rhodobacter xanthinilyticus</name>
    <dbReference type="NCBI Taxonomy" id="1850250"/>
    <lineage>
        <taxon>Bacteria</taxon>
        <taxon>Pseudomonadati</taxon>
        <taxon>Pseudomonadota</taxon>
        <taxon>Alphaproteobacteria</taxon>
        <taxon>Rhodobacterales</taxon>
        <taxon>Rhodobacter group</taxon>
        <taxon>Rhodobacter</taxon>
    </lineage>
</organism>
<protein>
    <recommendedName>
        <fullName evidence="2">HTH cro/C1-type domain-containing protein</fullName>
    </recommendedName>
</protein>
<dbReference type="KEGG" id="rhp:LPB142_02550"/>
<keyword evidence="4" id="KW-1185">Reference proteome</keyword>
<evidence type="ECO:0000259" key="2">
    <source>
        <dbReference type="PROSITE" id="PS50943"/>
    </source>
</evidence>
<dbReference type="Pfam" id="PF07883">
    <property type="entry name" value="Cupin_2"/>
    <property type="match status" value="1"/>
</dbReference>
<dbReference type="SUPFAM" id="SSF51182">
    <property type="entry name" value="RmlC-like cupins"/>
    <property type="match status" value="1"/>
</dbReference>
<name>A0A1D9M930_9RHOB</name>
<dbReference type="PROSITE" id="PS50943">
    <property type="entry name" value="HTH_CROC1"/>
    <property type="match status" value="1"/>
</dbReference>
<dbReference type="InterPro" id="IPR050807">
    <property type="entry name" value="TransReg_Diox_bact_type"/>
</dbReference>
<dbReference type="CDD" id="cd02209">
    <property type="entry name" value="cupin_XRE_C"/>
    <property type="match status" value="1"/>
</dbReference>
<evidence type="ECO:0000256" key="1">
    <source>
        <dbReference type="ARBA" id="ARBA00023125"/>
    </source>
</evidence>
<dbReference type="EMBL" id="CP017781">
    <property type="protein sequence ID" value="AOZ68331.1"/>
    <property type="molecule type" value="Genomic_DNA"/>
</dbReference>
<dbReference type="SMART" id="SM00530">
    <property type="entry name" value="HTH_XRE"/>
    <property type="match status" value="1"/>
</dbReference>
<evidence type="ECO:0000313" key="3">
    <source>
        <dbReference type="EMBL" id="AOZ68331.1"/>
    </source>
</evidence>
<dbReference type="SUPFAM" id="SSF47413">
    <property type="entry name" value="lambda repressor-like DNA-binding domains"/>
    <property type="match status" value="1"/>
</dbReference>
<feature type="domain" description="HTH cro/C1-type" evidence="2">
    <location>
        <begin position="25"/>
        <end position="79"/>
    </location>
</feature>
<dbReference type="InterPro" id="IPR014710">
    <property type="entry name" value="RmlC-like_jellyroll"/>
</dbReference>
<accession>A0A1D9M930</accession>
<dbReference type="AlphaFoldDB" id="A0A1D9M930"/>
<dbReference type="Gene3D" id="2.60.120.10">
    <property type="entry name" value="Jelly Rolls"/>
    <property type="match status" value="1"/>
</dbReference>
<dbReference type="RefSeq" id="WP_071165423.1">
    <property type="nucleotide sequence ID" value="NZ_CP017781.1"/>
</dbReference>
<dbReference type="InterPro" id="IPR011051">
    <property type="entry name" value="RmlC_Cupin_sf"/>
</dbReference>
<evidence type="ECO:0000313" key="4">
    <source>
        <dbReference type="Proteomes" id="UP000176562"/>
    </source>
</evidence>
<gene>
    <name evidence="3" type="ORF">LPB142_02550</name>
</gene>
<dbReference type="GO" id="GO:0003677">
    <property type="term" value="F:DNA binding"/>
    <property type="evidence" value="ECO:0007669"/>
    <property type="project" value="UniProtKB-KW"/>
</dbReference>
<dbReference type="PANTHER" id="PTHR46797">
    <property type="entry name" value="HTH-TYPE TRANSCRIPTIONAL REGULATOR"/>
    <property type="match status" value="1"/>
</dbReference>